<protein>
    <submittedName>
        <fullName evidence="2">Uncharacterized protein</fullName>
    </submittedName>
</protein>
<feature type="compositionally biased region" description="Basic residues" evidence="1">
    <location>
        <begin position="384"/>
        <end position="398"/>
    </location>
</feature>
<feature type="region of interest" description="Disordered" evidence="1">
    <location>
        <begin position="1"/>
        <end position="307"/>
    </location>
</feature>
<reference evidence="2" key="1">
    <citation type="submission" date="2019-08" db="EMBL/GenBank/DDBJ databases">
        <authorList>
            <person name="Kucharzyk K."/>
            <person name="Murdoch R.W."/>
            <person name="Higgins S."/>
            <person name="Loffler F."/>
        </authorList>
    </citation>
    <scope>NUCLEOTIDE SEQUENCE</scope>
</reference>
<evidence type="ECO:0000256" key="1">
    <source>
        <dbReference type="SAM" id="MobiDB-lite"/>
    </source>
</evidence>
<accession>A0A644T2L2</accession>
<name>A0A644T2L2_9ZZZZ</name>
<feature type="compositionally biased region" description="Basic and acidic residues" evidence="1">
    <location>
        <begin position="292"/>
        <end position="307"/>
    </location>
</feature>
<dbReference type="AlphaFoldDB" id="A0A644T2L2"/>
<organism evidence="2">
    <name type="scientific">bioreactor metagenome</name>
    <dbReference type="NCBI Taxonomy" id="1076179"/>
    <lineage>
        <taxon>unclassified sequences</taxon>
        <taxon>metagenomes</taxon>
        <taxon>ecological metagenomes</taxon>
    </lineage>
</organism>
<gene>
    <name evidence="2" type="ORF">SDC9_06298</name>
</gene>
<proteinExistence type="predicted"/>
<feature type="region of interest" description="Disordered" evidence="1">
    <location>
        <begin position="375"/>
        <end position="398"/>
    </location>
</feature>
<comment type="caution">
    <text evidence="2">The sequence shown here is derived from an EMBL/GenBank/DDBJ whole genome shotgun (WGS) entry which is preliminary data.</text>
</comment>
<feature type="compositionally biased region" description="Basic and acidic residues" evidence="1">
    <location>
        <begin position="236"/>
        <end position="278"/>
    </location>
</feature>
<feature type="compositionally biased region" description="Basic and acidic residues" evidence="1">
    <location>
        <begin position="159"/>
        <end position="174"/>
    </location>
</feature>
<feature type="compositionally biased region" description="Low complexity" evidence="1">
    <location>
        <begin position="149"/>
        <end position="158"/>
    </location>
</feature>
<feature type="compositionally biased region" description="Basic and acidic residues" evidence="1">
    <location>
        <begin position="181"/>
        <end position="219"/>
    </location>
</feature>
<feature type="compositionally biased region" description="Basic and acidic residues" evidence="1">
    <location>
        <begin position="100"/>
        <end position="113"/>
    </location>
</feature>
<feature type="compositionally biased region" description="Basic and acidic residues" evidence="1">
    <location>
        <begin position="51"/>
        <end position="85"/>
    </location>
</feature>
<sequence>MRERPQAQFLLRHPPELGEAMRLGDQEDDDEPAHDHQLDMGGEVGGPAEAADEHVFQKHRQQHQEGRPGEGAEDRAKPADDHHEEDQEGLVDAEGLADLGRAEIDREEQRPGDADEERADGEGGDLGGQRVHPDDLGGDVHVADRHPLAADGAAGEIAGDQRDEGQQDQAEHVFRRGRGLRAGDEDAEHAAVGRGDLARGRIVVEPRHLVEEPDQEELRGKRRHGQVEALDPQRGQTEEHAHGGGDAARKQNVDEDRNIRESGHQLVDRIGAHGHETAGAKADLPGIAHQDVQPDRRDRVDQEGHEDRIRPVVVDDERDHAKGHGQRDIESHAVEADREGLVVLPVARLEITCLAVEHQAFPPLNVRGRALSVPLSSRASAAPRRARPPRHRPRPVGC</sequence>
<evidence type="ECO:0000313" key="2">
    <source>
        <dbReference type="EMBL" id="MPL60737.1"/>
    </source>
</evidence>
<feature type="compositionally biased region" description="Acidic residues" evidence="1">
    <location>
        <begin position="114"/>
        <end position="123"/>
    </location>
</feature>
<dbReference type="EMBL" id="VSSQ01000013">
    <property type="protein sequence ID" value="MPL60737.1"/>
    <property type="molecule type" value="Genomic_DNA"/>
</dbReference>